<proteinExistence type="predicted"/>
<dbReference type="AlphaFoldDB" id="A0A7W8D3S5"/>
<accession>A0A7W8D3S5</accession>
<gene>
    <name evidence="7" type="ORF">HNQ52_000890</name>
</gene>
<dbReference type="InterPro" id="IPR001647">
    <property type="entry name" value="HTH_TetR"/>
</dbReference>
<evidence type="ECO:0000256" key="4">
    <source>
        <dbReference type="PROSITE-ProRule" id="PRU00335"/>
    </source>
</evidence>
<dbReference type="InterPro" id="IPR050109">
    <property type="entry name" value="HTH-type_TetR-like_transc_reg"/>
</dbReference>
<dbReference type="InterPro" id="IPR009057">
    <property type="entry name" value="Homeodomain-like_sf"/>
</dbReference>
<dbReference type="PROSITE" id="PS50977">
    <property type="entry name" value="HTH_TETR_2"/>
    <property type="match status" value="1"/>
</dbReference>
<evidence type="ECO:0000259" key="6">
    <source>
        <dbReference type="PROSITE" id="PS50977"/>
    </source>
</evidence>
<dbReference type="PANTHER" id="PTHR30055">
    <property type="entry name" value="HTH-TYPE TRANSCRIPTIONAL REGULATOR RUTR"/>
    <property type="match status" value="1"/>
</dbReference>
<evidence type="ECO:0000256" key="1">
    <source>
        <dbReference type="ARBA" id="ARBA00023015"/>
    </source>
</evidence>
<dbReference type="Proteomes" id="UP000521199">
    <property type="component" value="Unassembled WGS sequence"/>
</dbReference>
<evidence type="ECO:0000256" key="5">
    <source>
        <dbReference type="SAM" id="MobiDB-lite"/>
    </source>
</evidence>
<feature type="domain" description="HTH tetR-type" evidence="6">
    <location>
        <begin position="48"/>
        <end position="108"/>
    </location>
</feature>
<keyword evidence="1" id="KW-0805">Transcription regulation</keyword>
<dbReference type="Gene3D" id="1.10.357.10">
    <property type="entry name" value="Tetracycline Repressor, domain 2"/>
    <property type="match status" value="1"/>
</dbReference>
<dbReference type="InterPro" id="IPR041474">
    <property type="entry name" value="NicS_C"/>
</dbReference>
<feature type="compositionally biased region" description="Low complexity" evidence="5">
    <location>
        <begin position="9"/>
        <end position="30"/>
    </location>
</feature>
<name>A0A7W8D3S5_9GAMM</name>
<dbReference type="PRINTS" id="PR00455">
    <property type="entry name" value="HTHTETR"/>
</dbReference>
<protein>
    <submittedName>
        <fullName evidence="7">AcrR family transcriptional regulator</fullName>
    </submittedName>
</protein>
<dbReference type="InterPro" id="IPR036271">
    <property type="entry name" value="Tet_transcr_reg_TetR-rel_C_sf"/>
</dbReference>
<feature type="region of interest" description="Disordered" evidence="5">
    <location>
        <begin position="1"/>
        <end position="50"/>
    </location>
</feature>
<organism evidence="7 8">
    <name type="scientific">Chiayiivirga flava</name>
    <dbReference type="NCBI Taxonomy" id="659595"/>
    <lineage>
        <taxon>Bacteria</taxon>
        <taxon>Pseudomonadati</taxon>
        <taxon>Pseudomonadota</taxon>
        <taxon>Gammaproteobacteria</taxon>
        <taxon>Lysobacterales</taxon>
        <taxon>Lysobacteraceae</taxon>
        <taxon>Chiayiivirga</taxon>
    </lineage>
</organism>
<evidence type="ECO:0000256" key="3">
    <source>
        <dbReference type="ARBA" id="ARBA00023163"/>
    </source>
</evidence>
<keyword evidence="8" id="KW-1185">Reference proteome</keyword>
<evidence type="ECO:0000313" key="7">
    <source>
        <dbReference type="EMBL" id="MBB5207374.1"/>
    </source>
</evidence>
<evidence type="ECO:0000256" key="2">
    <source>
        <dbReference type="ARBA" id="ARBA00023125"/>
    </source>
</evidence>
<dbReference type="Pfam" id="PF00440">
    <property type="entry name" value="TetR_N"/>
    <property type="match status" value="1"/>
</dbReference>
<reference evidence="7 8" key="1">
    <citation type="submission" date="2020-08" db="EMBL/GenBank/DDBJ databases">
        <title>Genomic Encyclopedia of Type Strains, Phase IV (KMG-IV): sequencing the most valuable type-strain genomes for metagenomic binning, comparative biology and taxonomic classification.</title>
        <authorList>
            <person name="Goeker M."/>
        </authorList>
    </citation>
    <scope>NUCLEOTIDE SEQUENCE [LARGE SCALE GENOMIC DNA]</scope>
    <source>
        <strain evidence="7 8">DSM 24163</strain>
    </source>
</reference>
<dbReference type="SUPFAM" id="SSF46689">
    <property type="entry name" value="Homeodomain-like"/>
    <property type="match status" value="1"/>
</dbReference>
<keyword evidence="3" id="KW-0804">Transcription</keyword>
<comment type="caution">
    <text evidence="7">The sequence shown here is derived from an EMBL/GenBank/DDBJ whole genome shotgun (WGS) entry which is preliminary data.</text>
</comment>
<evidence type="ECO:0000313" key="8">
    <source>
        <dbReference type="Proteomes" id="UP000521199"/>
    </source>
</evidence>
<dbReference type="EMBL" id="JACHHP010000001">
    <property type="protein sequence ID" value="MBB5207374.1"/>
    <property type="molecule type" value="Genomic_DNA"/>
</dbReference>
<keyword evidence="2 4" id="KW-0238">DNA-binding</keyword>
<dbReference type="GO" id="GO:0003700">
    <property type="term" value="F:DNA-binding transcription factor activity"/>
    <property type="evidence" value="ECO:0007669"/>
    <property type="project" value="TreeGrafter"/>
</dbReference>
<dbReference type="RefSeq" id="WP_183959885.1">
    <property type="nucleotide sequence ID" value="NZ_JACHHP010000001.1"/>
</dbReference>
<dbReference type="Pfam" id="PF17938">
    <property type="entry name" value="TetR_C_29"/>
    <property type="match status" value="1"/>
</dbReference>
<dbReference type="SUPFAM" id="SSF48498">
    <property type="entry name" value="Tetracyclin repressor-like, C-terminal domain"/>
    <property type="match status" value="1"/>
</dbReference>
<dbReference type="PANTHER" id="PTHR30055:SF234">
    <property type="entry name" value="HTH-TYPE TRANSCRIPTIONAL REGULATOR BETI"/>
    <property type="match status" value="1"/>
</dbReference>
<sequence length="246" mass="25981">MARRPPPKARAAAAAKAATAKPAVANPPAAQTRRPRKPRAPGRPAAGTDQRAELLDGALRCFVRGGIATTPLRAIAAEAGVTPALVNYYFGSRERVVDAVVEERLLPLLGGMRGAVDGAGDDPARLVAGFVAAVGALVAAHPWFPALWVREVLSEGGALRGMLIERIGPMLPQQLAKRFASAQARGALNPDLDPRLLVVSLIGLTLFPIAGRPLWQQIFATGDLGFDVLQRHVLTLLARGLEFDHA</sequence>
<dbReference type="GO" id="GO:0000976">
    <property type="term" value="F:transcription cis-regulatory region binding"/>
    <property type="evidence" value="ECO:0007669"/>
    <property type="project" value="TreeGrafter"/>
</dbReference>
<feature type="DNA-binding region" description="H-T-H motif" evidence="4">
    <location>
        <begin position="71"/>
        <end position="90"/>
    </location>
</feature>